<evidence type="ECO:0000313" key="7">
    <source>
        <dbReference type="Proteomes" id="UP000095192"/>
    </source>
</evidence>
<dbReference type="EMBL" id="JROU02000665">
    <property type="protein sequence ID" value="OEH78634.1"/>
    <property type="molecule type" value="Genomic_DNA"/>
</dbReference>
<dbReference type="AlphaFoldDB" id="A0A1D3D5A1"/>
<feature type="region of interest" description="Disordered" evidence="5">
    <location>
        <begin position="170"/>
        <end position="275"/>
    </location>
</feature>
<feature type="compositionally biased region" description="Basic and acidic residues" evidence="5">
    <location>
        <begin position="214"/>
        <end position="225"/>
    </location>
</feature>
<dbReference type="GO" id="GO:0046872">
    <property type="term" value="F:metal ion binding"/>
    <property type="evidence" value="ECO:0007669"/>
    <property type="project" value="UniProtKB-KW"/>
</dbReference>
<feature type="binding site" evidence="3">
    <location>
        <begin position="24"/>
        <end position="31"/>
    </location>
    <ligand>
        <name>GTP</name>
        <dbReference type="ChEBI" id="CHEBI:37565"/>
    </ligand>
</feature>
<dbReference type="GO" id="GO:0005794">
    <property type="term" value="C:Golgi apparatus"/>
    <property type="evidence" value="ECO:0007669"/>
    <property type="project" value="TreeGrafter"/>
</dbReference>
<feature type="compositionally biased region" description="Basic and acidic residues" evidence="5">
    <location>
        <begin position="358"/>
        <end position="372"/>
    </location>
</feature>
<keyword evidence="4" id="KW-0479">Metal-binding</keyword>
<proteinExistence type="predicted"/>
<dbReference type="PROSITE" id="PS51417">
    <property type="entry name" value="ARF"/>
    <property type="match status" value="1"/>
</dbReference>
<dbReference type="Pfam" id="PF00025">
    <property type="entry name" value="Arf"/>
    <property type="match status" value="1"/>
</dbReference>
<organism evidence="6 7">
    <name type="scientific">Cyclospora cayetanensis</name>
    <dbReference type="NCBI Taxonomy" id="88456"/>
    <lineage>
        <taxon>Eukaryota</taxon>
        <taxon>Sar</taxon>
        <taxon>Alveolata</taxon>
        <taxon>Apicomplexa</taxon>
        <taxon>Conoidasida</taxon>
        <taxon>Coccidia</taxon>
        <taxon>Eucoccidiorida</taxon>
        <taxon>Eimeriorina</taxon>
        <taxon>Eimeriidae</taxon>
        <taxon>Cyclospora</taxon>
    </lineage>
</organism>
<evidence type="ECO:0000313" key="6">
    <source>
        <dbReference type="EMBL" id="OEH78634.1"/>
    </source>
</evidence>
<evidence type="ECO:0000256" key="1">
    <source>
        <dbReference type="ARBA" id="ARBA00022741"/>
    </source>
</evidence>
<feature type="compositionally biased region" description="Polar residues" evidence="5">
    <location>
        <begin position="233"/>
        <end position="242"/>
    </location>
</feature>
<dbReference type="GO" id="GO:0006886">
    <property type="term" value="P:intracellular protein transport"/>
    <property type="evidence" value="ECO:0007669"/>
    <property type="project" value="TreeGrafter"/>
</dbReference>
<dbReference type="Gene3D" id="3.40.50.300">
    <property type="entry name" value="P-loop containing nucleotide triphosphate hydrolases"/>
    <property type="match status" value="1"/>
</dbReference>
<feature type="compositionally biased region" description="Polar residues" evidence="5">
    <location>
        <begin position="258"/>
        <end position="275"/>
    </location>
</feature>
<evidence type="ECO:0000256" key="4">
    <source>
        <dbReference type="PIRSR" id="PIRSR606689-2"/>
    </source>
</evidence>
<dbReference type="Proteomes" id="UP000095192">
    <property type="component" value="Unassembled WGS sequence"/>
</dbReference>
<dbReference type="InterPro" id="IPR027417">
    <property type="entry name" value="P-loop_NTPase"/>
</dbReference>
<feature type="binding site" evidence="4">
    <location>
        <position position="31"/>
    </location>
    <ligand>
        <name>Mg(2+)</name>
        <dbReference type="ChEBI" id="CHEBI:18420"/>
    </ligand>
</feature>
<protein>
    <recommendedName>
        <fullName evidence="8">ADP-ribosylation factor-like protein 13B</fullName>
    </recommendedName>
</protein>
<dbReference type="SMART" id="SM00177">
    <property type="entry name" value="ARF"/>
    <property type="match status" value="1"/>
</dbReference>
<evidence type="ECO:0000256" key="3">
    <source>
        <dbReference type="PIRSR" id="PIRSR606689-1"/>
    </source>
</evidence>
<feature type="binding site" evidence="4">
    <location>
        <position position="61"/>
    </location>
    <ligand>
        <name>Mg(2+)</name>
        <dbReference type="ChEBI" id="CHEBI:18420"/>
    </ligand>
</feature>
<feature type="binding site" evidence="3">
    <location>
        <position position="83"/>
    </location>
    <ligand>
        <name>GTP</name>
        <dbReference type="ChEBI" id="CHEBI:37565"/>
    </ligand>
</feature>
<dbReference type="SUPFAM" id="SSF52540">
    <property type="entry name" value="P-loop containing nucleoside triphosphate hydrolases"/>
    <property type="match status" value="1"/>
</dbReference>
<dbReference type="VEuPathDB" id="ToxoDB:cyc_04177"/>
<accession>A0A1D3D5A1</accession>
<feature type="region of interest" description="Disordered" evidence="5">
    <location>
        <begin position="336"/>
        <end position="395"/>
    </location>
</feature>
<keyword evidence="4" id="KW-0460">Magnesium</keyword>
<sequence length="395" mass="42346">MFSLASGLLRWITQPQEVRVLLLGLERSGKTTLALQLSSSRKGQRGGSDSNGRVLPAVQPTKGFALYKVQQHHLQLLLWDLGGSQPFRCLWSAYVRDADLCLFVVDSADPCKLPEAAAALAGVLADVGAAASKQELKRSLPARVPVLVVCSKQDEPGAAQPEALLQRLPHGTGDSAAARSCSSGDAARAPQLPPSVPIAASTDLRPPDEQPEETPEHDPLEDSSQRQRRKQPLEQSPPTNDPQLRAKIQNEKIPAEATVQQQPGATSSSSNQSLATMSGLMRNTPEEDLATAALPRGILSRSPTNVRGVSWKVLYEPDDSGEFHRLLQRQSLAALHRTGSPQHGGVQGSHHGYFPSVEMKDSILSKNADKRAPLPPSRRAAAARRHAGGGEEGSH</sequence>
<keyword evidence="2 3" id="KW-0342">GTP-binding</keyword>
<evidence type="ECO:0000256" key="5">
    <source>
        <dbReference type="SAM" id="MobiDB-lite"/>
    </source>
</evidence>
<evidence type="ECO:0008006" key="8">
    <source>
        <dbReference type="Google" id="ProtNLM"/>
    </source>
</evidence>
<dbReference type="InParanoid" id="A0A1D3D5A1"/>
<dbReference type="InterPro" id="IPR006689">
    <property type="entry name" value="Small_GTPase_ARF/SAR"/>
</dbReference>
<reference evidence="6 7" key="1">
    <citation type="journal article" date="2016" name="BMC Genomics">
        <title>Comparative genomics reveals Cyclospora cayetanensis possesses coccidia-like metabolism and invasion components but unique surface antigens.</title>
        <authorList>
            <person name="Liu S."/>
            <person name="Wang L."/>
            <person name="Zheng H."/>
            <person name="Xu Z."/>
            <person name="Roellig D.M."/>
            <person name="Li N."/>
            <person name="Frace M.A."/>
            <person name="Tang K."/>
            <person name="Arrowood M.J."/>
            <person name="Moss D.M."/>
            <person name="Zhang L."/>
            <person name="Feng Y."/>
            <person name="Xiao L."/>
        </authorList>
    </citation>
    <scope>NUCLEOTIDE SEQUENCE [LARGE SCALE GENOMIC DNA]</scope>
    <source>
        <strain evidence="6 7">CHN_HEN01</strain>
    </source>
</reference>
<dbReference type="GO" id="GO:0005525">
    <property type="term" value="F:GTP binding"/>
    <property type="evidence" value="ECO:0007669"/>
    <property type="project" value="UniProtKB-KW"/>
</dbReference>
<comment type="caution">
    <text evidence="6">The sequence shown here is derived from an EMBL/GenBank/DDBJ whole genome shotgun (WGS) entry which is preliminary data.</text>
</comment>
<dbReference type="GO" id="GO:0034067">
    <property type="term" value="P:protein localization to Golgi apparatus"/>
    <property type="evidence" value="ECO:0007669"/>
    <property type="project" value="TreeGrafter"/>
</dbReference>
<evidence type="ECO:0000256" key="2">
    <source>
        <dbReference type="ARBA" id="ARBA00023134"/>
    </source>
</evidence>
<dbReference type="PANTHER" id="PTHR45909:SF1">
    <property type="entry name" value="ADP-RIBOSYLATION FACTOR-RELATED PROTEIN 1"/>
    <property type="match status" value="1"/>
</dbReference>
<keyword evidence="7" id="KW-1185">Reference proteome</keyword>
<dbReference type="GO" id="GO:0003924">
    <property type="term" value="F:GTPase activity"/>
    <property type="evidence" value="ECO:0007669"/>
    <property type="project" value="InterPro"/>
</dbReference>
<gene>
    <name evidence="6" type="ORF">cyc_04177</name>
</gene>
<dbReference type="PANTHER" id="PTHR45909">
    <property type="entry name" value="ADP-RIBOSYLATION FACTOR-RELATED PROTEIN 1"/>
    <property type="match status" value="1"/>
</dbReference>
<name>A0A1D3D5A1_9EIME</name>
<dbReference type="GO" id="GO:0043001">
    <property type="term" value="P:Golgi to plasma membrane protein transport"/>
    <property type="evidence" value="ECO:0007669"/>
    <property type="project" value="TreeGrafter"/>
</dbReference>
<dbReference type="InterPro" id="IPR024156">
    <property type="entry name" value="Small_GTPase_ARF"/>
</dbReference>
<keyword evidence="1 3" id="KW-0547">Nucleotide-binding</keyword>
<dbReference type="VEuPathDB" id="ToxoDB:LOC34620743"/>